<evidence type="ECO:0000313" key="4">
    <source>
        <dbReference type="Proteomes" id="UP000005777"/>
    </source>
</evidence>
<dbReference type="EMBL" id="ADCX01000002">
    <property type="protein sequence ID" value="EFG26545.2"/>
    <property type="molecule type" value="Genomic_DNA"/>
</dbReference>
<dbReference type="eggNOG" id="ENOG5032BHJ">
    <property type="taxonomic scope" value="Bacteria"/>
</dbReference>
<feature type="region of interest" description="Disordered" evidence="1">
    <location>
        <begin position="507"/>
        <end position="596"/>
    </location>
</feature>
<dbReference type="AlphaFoldDB" id="W5II57"/>
<evidence type="ECO:0008006" key="5">
    <source>
        <dbReference type="Google" id="ProtNLM"/>
    </source>
</evidence>
<dbReference type="HOGENOM" id="CLU_426315_0_0_11"/>
<evidence type="ECO:0000256" key="2">
    <source>
        <dbReference type="SAM" id="Phobius"/>
    </source>
</evidence>
<organism evidence="3 4">
    <name type="scientific">Scardovia inopinata F0304</name>
    <dbReference type="NCBI Taxonomy" id="641146"/>
    <lineage>
        <taxon>Bacteria</taxon>
        <taxon>Bacillati</taxon>
        <taxon>Actinomycetota</taxon>
        <taxon>Actinomycetes</taxon>
        <taxon>Bifidobacteriales</taxon>
        <taxon>Bifidobacteriaceae</taxon>
        <taxon>Scardovia</taxon>
    </lineage>
</organism>
<reference evidence="3 4" key="1">
    <citation type="submission" date="2012-01" db="EMBL/GenBank/DDBJ databases">
        <title>The Genome Sequence of Scardovia inopinata F0304.</title>
        <authorList>
            <consortium name="The Broad Institute Genome Sequencing Platform"/>
            <person name="Earl A."/>
            <person name="Ward D."/>
            <person name="Feldgarden M."/>
            <person name="Gevers D."/>
            <person name="Izard J."/>
            <person name="Baranova O.V."/>
            <person name="Blanton J.M."/>
            <person name="Tanner A.C."/>
            <person name="Dewhirst F.E."/>
            <person name="Young S.K."/>
            <person name="Zeng Q."/>
            <person name="Gargeya S."/>
            <person name="Fitzgerald M."/>
            <person name="Haas B."/>
            <person name="Abouelleil A."/>
            <person name="Alvarado L."/>
            <person name="Arachchi H.M."/>
            <person name="Berlin A."/>
            <person name="Chapman S.B."/>
            <person name="Gearin G."/>
            <person name="Goldberg J."/>
            <person name="Griggs A."/>
            <person name="Gujja S."/>
            <person name="Hansen M."/>
            <person name="Heiman D."/>
            <person name="Howarth C."/>
            <person name="Larimer J."/>
            <person name="Lui A."/>
            <person name="MacDonald P.J."/>
            <person name="McCowen C."/>
            <person name="Montmayeur A."/>
            <person name="Murphy C."/>
            <person name="Neiman D."/>
            <person name="Pearson M."/>
            <person name="Priest M."/>
            <person name="Roberts A."/>
            <person name="Saif S."/>
            <person name="Shea T."/>
            <person name="Sisk P."/>
            <person name="Stolte C."/>
            <person name="Sykes S."/>
            <person name="Wortman J."/>
            <person name="Nusbaum C."/>
            <person name="Birren B."/>
        </authorList>
    </citation>
    <scope>NUCLEOTIDE SEQUENCE [LARGE SCALE GENOMIC DNA]</scope>
    <source>
        <strain evidence="3 4">F0304</strain>
    </source>
</reference>
<keyword evidence="2" id="KW-0472">Membrane</keyword>
<keyword evidence="4" id="KW-1185">Reference proteome</keyword>
<name>W5II57_SCAIO</name>
<sequence>MTIYRKSDENDEESAVSGAETPSEDETTQSIPPIADPVLITPEDKERHNHSLSENPTAEGQHLEETQAFNPLLDDFDDAGNAAGGTGARGTSEVGNQETARLGAANPQNAINPEDKPSVLPNPDFATSTLIFPQTAPVAQETTLTGTREEESSPDAGETTEQISPAVLGDNSALKDEGLPTTAITSRDDYTSISSNEDSAADKESEYRDDSGDKATISHPVATANTPNDELNSTLEQFVSDFGEDTTDSRSDFGAAGTRGTSDSQELGAGGVSVAERKDDENQRRLIIATVVALVAIILTFALIYGGLAVRRAMRTSEYNNALSNCESSTSKMQKAGKALGTQLTEAQSVTSSVTADDVSDSGTVTRLQNAISSGKSTSNNISSIDSCSSTLTQTRLEEITQLSTNLTKQAHKNTSSIKTSIGEVRKSAAAKEKSDAKDDLQAVAAQAQTLYATTKGQVQDDQTRVDLNNELKKATALLDKKEKEVTTQEYTDETQAVKNAMTSVTNSKNAKIAADKAAAEEKARQDALKKQQEDARRRAEQQKQDDQNNQNQDDDNSDDNGSDNGNSDNNDNSNSNSGNNSGNNSDSTNNKSNSN</sequence>
<accession>W5II57</accession>
<dbReference type="Proteomes" id="UP000005777">
    <property type="component" value="Unassembled WGS sequence"/>
</dbReference>
<feature type="compositionally biased region" description="Basic and acidic residues" evidence="1">
    <location>
        <begin position="200"/>
        <end position="213"/>
    </location>
</feature>
<keyword evidence="2" id="KW-1133">Transmembrane helix</keyword>
<feature type="compositionally biased region" description="Basic and acidic residues" evidence="1">
    <location>
        <begin position="514"/>
        <end position="547"/>
    </location>
</feature>
<proteinExistence type="predicted"/>
<dbReference type="RefSeq" id="WP_048349241.1">
    <property type="nucleotide sequence ID" value="NZ_GG770225.1"/>
</dbReference>
<feature type="compositionally biased region" description="Low complexity" evidence="1">
    <location>
        <begin position="563"/>
        <end position="596"/>
    </location>
</feature>
<feature type="compositionally biased region" description="Basic and acidic residues" evidence="1">
    <location>
        <begin position="42"/>
        <end position="51"/>
    </location>
</feature>
<feature type="compositionally biased region" description="Acidic residues" evidence="1">
    <location>
        <begin position="553"/>
        <end position="562"/>
    </location>
</feature>
<feature type="transmembrane region" description="Helical" evidence="2">
    <location>
        <begin position="286"/>
        <end position="308"/>
    </location>
</feature>
<keyword evidence="2" id="KW-0812">Transmembrane</keyword>
<gene>
    <name evidence="3" type="ORF">HMPREF9020_00164</name>
</gene>
<protein>
    <recommendedName>
        <fullName evidence="5">Sugar-binding domain-containing protein</fullName>
    </recommendedName>
</protein>
<comment type="caution">
    <text evidence="3">The sequence shown here is derived from an EMBL/GenBank/DDBJ whole genome shotgun (WGS) entry which is preliminary data.</text>
</comment>
<feature type="region of interest" description="Disordered" evidence="1">
    <location>
        <begin position="1"/>
        <end position="231"/>
    </location>
</feature>
<evidence type="ECO:0000313" key="3">
    <source>
        <dbReference type="EMBL" id="EFG26545.2"/>
    </source>
</evidence>
<evidence type="ECO:0000256" key="1">
    <source>
        <dbReference type="SAM" id="MobiDB-lite"/>
    </source>
</evidence>
<feature type="region of interest" description="Disordered" evidence="1">
    <location>
        <begin position="243"/>
        <end position="276"/>
    </location>
</feature>